<evidence type="ECO:0000313" key="3">
    <source>
        <dbReference type="Proteomes" id="UP001187343"/>
    </source>
</evidence>
<dbReference type="EMBL" id="JAUYZG010000020">
    <property type="protein sequence ID" value="KAK2876045.1"/>
    <property type="molecule type" value="Genomic_DNA"/>
</dbReference>
<comment type="caution">
    <text evidence="2">The sequence shown here is derived from an EMBL/GenBank/DDBJ whole genome shotgun (WGS) entry which is preliminary data.</text>
</comment>
<feature type="region of interest" description="Disordered" evidence="1">
    <location>
        <begin position="116"/>
        <end position="135"/>
    </location>
</feature>
<evidence type="ECO:0000256" key="1">
    <source>
        <dbReference type="SAM" id="MobiDB-lite"/>
    </source>
</evidence>
<name>A0AA88P9S7_9TELE</name>
<sequence>MVIIVKSRFSSPSSSSAASSVGSIERLSGDPGSAPHPTISHVWQGVEPRECVPVCAHSPPAALCALARCPVKSRPQYARKLLLETRRRVFERGREEALDVDPPFYPFGAFRADVQVPEGGASQSDARQNVSKPRR</sequence>
<reference evidence="2" key="1">
    <citation type="submission" date="2023-08" db="EMBL/GenBank/DDBJ databases">
        <title>Chromosome-level Genome Assembly of mud carp (Cirrhinus molitorella).</title>
        <authorList>
            <person name="Liu H."/>
        </authorList>
    </citation>
    <scope>NUCLEOTIDE SEQUENCE</scope>
    <source>
        <strain evidence="2">Prfri</strain>
        <tissue evidence="2">Muscle</tissue>
    </source>
</reference>
<organism evidence="2 3">
    <name type="scientific">Cirrhinus molitorella</name>
    <name type="common">mud carp</name>
    <dbReference type="NCBI Taxonomy" id="172907"/>
    <lineage>
        <taxon>Eukaryota</taxon>
        <taxon>Metazoa</taxon>
        <taxon>Chordata</taxon>
        <taxon>Craniata</taxon>
        <taxon>Vertebrata</taxon>
        <taxon>Euteleostomi</taxon>
        <taxon>Actinopterygii</taxon>
        <taxon>Neopterygii</taxon>
        <taxon>Teleostei</taxon>
        <taxon>Ostariophysi</taxon>
        <taxon>Cypriniformes</taxon>
        <taxon>Cyprinidae</taxon>
        <taxon>Labeoninae</taxon>
        <taxon>Labeonini</taxon>
        <taxon>Cirrhinus</taxon>
    </lineage>
</organism>
<evidence type="ECO:0000313" key="2">
    <source>
        <dbReference type="EMBL" id="KAK2876045.1"/>
    </source>
</evidence>
<accession>A0AA88P9S7</accession>
<feature type="compositionally biased region" description="Polar residues" evidence="1">
    <location>
        <begin position="121"/>
        <end position="135"/>
    </location>
</feature>
<feature type="compositionally biased region" description="Low complexity" evidence="1">
    <location>
        <begin position="9"/>
        <end position="23"/>
    </location>
</feature>
<protein>
    <submittedName>
        <fullName evidence="2">Uncharacterized protein</fullName>
    </submittedName>
</protein>
<proteinExistence type="predicted"/>
<gene>
    <name evidence="2" type="ORF">Q8A67_020141</name>
</gene>
<keyword evidence="3" id="KW-1185">Reference proteome</keyword>
<dbReference type="Proteomes" id="UP001187343">
    <property type="component" value="Unassembled WGS sequence"/>
</dbReference>
<feature type="region of interest" description="Disordered" evidence="1">
    <location>
        <begin position="9"/>
        <end position="40"/>
    </location>
</feature>
<dbReference type="AlphaFoldDB" id="A0AA88P9S7"/>